<dbReference type="GO" id="GO:0046654">
    <property type="term" value="P:tetrahydrofolate biosynthetic process"/>
    <property type="evidence" value="ECO:0007669"/>
    <property type="project" value="UniProtKB-UniRule"/>
</dbReference>
<dbReference type="Pfam" id="PF02649">
    <property type="entry name" value="GCHY-1"/>
    <property type="match status" value="1"/>
</dbReference>
<comment type="caution">
    <text evidence="4">The sequence shown here is derived from an EMBL/GenBank/DDBJ whole genome shotgun (WGS) entry which is preliminary data.</text>
</comment>
<comment type="similarity">
    <text evidence="2">Belongs to the GTP cyclohydrolase IV family.</text>
</comment>
<proteinExistence type="inferred from homology"/>
<organism evidence="4 5">
    <name type="scientific">Candidatus Muproteobacteria bacterium RBG_16_64_11</name>
    <dbReference type="NCBI Taxonomy" id="1817758"/>
    <lineage>
        <taxon>Bacteria</taxon>
        <taxon>Pseudomonadati</taxon>
        <taxon>Pseudomonadota</taxon>
        <taxon>Candidatus Muproteobacteria</taxon>
    </lineage>
</organism>
<keyword evidence="1 2" id="KW-0378">Hydrolase</keyword>
<comment type="catalytic activity">
    <reaction evidence="2">
        <text>GTP + H2O = 7,8-dihydroneopterin 3'-triphosphate + formate + H(+)</text>
        <dbReference type="Rhea" id="RHEA:17473"/>
        <dbReference type="ChEBI" id="CHEBI:15377"/>
        <dbReference type="ChEBI" id="CHEBI:15378"/>
        <dbReference type="ChEBI" id="CHEBI:15740"/>
        <dbReference type="ChEBI" id="CHEBI:37565"/>
        <dbReference type="ChEBI" id="CHEBI:58462"/>
        <dbReference type="EC" id="3.5.4.16"/>
    </reaction>
</comment>
<dbReference type="GO" id="GO:0003934">
    <property type="term" value="F:GTP cyclohydrolase I activity"/>
    <property type="evidence" value="ECO:0007669"/>
    <property type="project" value="UniProtKB-UniRule"/>
</dbReference>
<sequence>MPETANATSKSRGPRLDPIADVQNKPDTRHIAIDKVGIKDIRHPVLVKDRSQGVQHTIANFNMYVELPHNFKGTHMSRFVEILNAYDMEISVESFKDMLAEMRKRLEAEIGHIEMSFPYFIDKAAPVSGVKSLMDYQVRFSGQIDGDRTVMTIKVVVPVTSLCPCSKEISEYGAHNQRSHVTLAVRTNTFVWIEDLIDIVEKQASCELFGLLKRPDEKYVTERAYENPKFVEDMVRDVAAQLNADDRIDAYVVESENFESIHNHSAYAMIKLDKTAPVAR</sequence>
<dbReference type="Proteomes" id="UP000177925">
    <property type="component" value="Unassembled WGS sequence"/>
</dbReference>
<dbReference type="Gene3D" id="3.10.270.10">
    <property type="entry name" value="Urate Oxidase"/>
    <property type="match status" value="1"/>
</dbReference>
<evidence type="ECO:0000256" key="3">
    <source>
        <dbReference type="SAM" id="MobiDB-lite"/>
    </source>
</evidence>
<gene>
    <name evidence="2" type="primary">folE2</name>
    <name evidence="4" type="ORF">A2150_03255</name>
</gene>
<dbReference type="STRING" id="1817758.A2150_03255"/>
<comment type="pathway">
    <text evidence="2">Cofactor biosynthesis; 7,8-dihydroneopterin triphosphate biosynthesis; 7,8-dihydroneopterin triphosphate from GTP: step 1/1.</text>
</comment>
<accession>A0A1F6TIK4</accession>
<protein>
    <recommendedName>
        <fullName evidence="2">GTP cyclohydrolase FolE2</fullName>
        <ecNumber evidence="2">3.5.4.16</ecNumber>
    </recommendedName>
</protein>
<dbReference type="InterPro" id="IPR003801">
    <property type="entry name" value="GTP_cyclohydrolase_FolE2/MptA"/>
</dbReference>
<dbReference type="HAMAP" id="MF_01527_B">
    <property type="entry name" value="GTP_cyclohydrol_B"/>
    <property type="match status" value="1"/>
</dbReference>
<dbReference type="InterPro" id="IPR022838">
    <property type="entry name" value="GTP_cyclohydrolase_FolE2"/>
</dbReference>
<dbReference type="EMBL" id="MFSS01000008">
    <property type="protein sequence ID" value="OGI44906.1"/>
    <property type="molecule type" value="Genomic_DNA"/>
</dbReference>
<feature type="site" description="May be catalytically important" evidence="2">
    <location>
        <position position="163"/>
    </location>
</feature>
<dbReference type="EC" id="3.5.4.16" evidence="2"/>
<evidence type="ECO:0000256" key="1">
    <source>
        <dbReference type="ARBA" id="ARBA00022801"/>
    </source>
</evidence>
<reference evidence="4 5" key="1">
    <citation type="journal article" date="2016" name="Nat. Commun.">
        <title>Thousands of microbial genomes shed light on interconnected biogeochemical processes in an aquifer system.</title>
        <authorList>
            <person name="Anantharaman K."/>
            <person name="Brown C.T."/>
            <person name="Hug L.A."/>
            <person name="Sharon I."/>
            <person name="Castelle C.J."/>
            <person name="Probst A.J."/>
            <person name="Thomas B.C."/>
            <person name="Singh A."/>
            <person name="Wilkins M.J."/>
            <person name="Karaoz U."/>
            <person name="Brodie E.L."/>
            <person name="Williams K.H."/>
            <person name="Hubbard S.S."/>
            <person name="Banfield J.F."/>
        </authorList>
    </citation>
    <scope>NUCLEOTIDE SEQUENCE [LARGE SCALE GENOMIC DNA]</scope>
</reference>
<evidence type="ECO:0000313" key="4">
    <source>
        <dbReference type="EMBL" id="OGI44906.1"/>
    </source>
</evidence>
<dbReference type="NCBIfam" id="NF010200">
    <property type="entry name" value="PRK13674.1-1"/>
    <property type="match status" value="1"/>
</dbReference>
<evidence type="ECO:0000313" key="5">
    <source>
        <dbReference type="Proteomes" id="UP000177925"/>
    </source>
</evidence>
<comment type="function">
    <text evidence="2">Converts GTP to 7,8-dihydroneopterin triphosphate.</text>
</comment>
<dbReference type="PANTHER" id="PTHR36445:SF1">
    <property type="entry name" value="GTP CYCLOHYDROLASE MPTA"/>
    <property type="match status" value="1"/>
</dbReference>
<dbReference type="AlphaFoldDB" id="A0A1F6TIK4"/>
<dbReference type="PANTHER" id="PTHR36445">
    <property type="entry name" value="GTP CYCLOHYDROLASE MPTA"/>
    <property type="match status" value="1"/>
</dbReference>
<name>A0A1F6TIK4_9PROT</name>
<evidence type="ECO:0000256" key="2">
    <source>
        <dbReference type="HAMAP-Rule" id="MF_01527"/>
    </source>
</evidence>
<dbReference type="UniPathway" id="UPA00848">
    <property type="reaction ID" value="UER00151"/>
</dbReference>
<feature type="region of interest" description="Disordered" evidence="3">
    <location>
        <begin position="1"/>
        <end position="24"/>
    </location>
</feature>
<feature type="compositionally biased region" description="Polar residues" evidence="3">
    <location>
        <begin position="1"/>
        <end position="11"/>
    </location>
</feature>